<reference evidence="1 2" key="1">
    <citation type="journal article" date="2022" name="Genome Biol. Evol.">
        <title>The Spruce Budworm Genome: Reconstructing the Evolutionary History of Antifreeze Proteins.</title>
        <authorList>
            <person name="Beliveau C."/>
            <person name="Gagne P."/>
            <person name="Picq S."/>
            <person name="Vernygora O."/>
            <person name="Keeling C.I."/>
            <person name="Pinkney K."/>
            <person name="Doucet D."/>
            <person name="Wen F."/>
            <person name="Johnston J.S."/>
            <person name="Maaroufi H."/>
            <person name="Boyle B."/>
            <person name="Laroche J."/>
            <person name="Dewar K."/>
            <person name="Juretic N."/>
            <person name="Blackburn G."/>
            <person name="Nisole A."/>
            <person name="Brunet B."/>
            <person name="Brandao M."/>
            <person name="Lumley L."/>
            <person name="Duan J."/>
            <person name="Quan G."/>
            <person name="Lucarotti C.J."/>
            <person name="Roe A.D."/>
            <person name="Sperling F.A.H."/>
            <person name="Levesque R.C."/>
            <person name="Cusson M."/>
        </authorList>
    </citation>
    <scope>NUCLEOTIDE SEQUENCE [LARGE SCALE GENOMIC DNA]</scope>
    <source>
        <strain evidence="1">Glfc:IPQL:Cfum</strain>
    </source>
</reference>
<evidence type="ECO:0000313" key="1">
    <source>
        <dbReference type="EMBL" id="KAI8433333.1"/>
    </source>
</evidence>
<name>A0ACC0KA60_CHOFU</name>
<sequence length="429" mass="47827">MSKEEPPDPGGSSSLQPPSPAYYVTVNNNSEGNNDNHKDNDSVMGFDSDASHASASAENSKTSRKRSFVRHICKTCNKKTRHRNNSGSDPNKSCNCNTDTDPDSPTIISEKVTPNSADETISKDNQGKVSIGRKSYQPSDASPYLIHVQRIETSPSDNTTLHPVTFGNFLLKQKYKNIVNGSVKRIEVAVAGYVGAGNNVDNNDNDDNEPVSADNNLLQLYQYDDEESASRHDGGTSVWTNRDFCVCFGSDTWLSIDVLRKKTPQYQLVHPENWKEINEPKVTGELVLRGPMMAVPYNWPSEPNARKALEGGRSMKLVSLKRYDGSKNESSVSSAIYNSENKMGLGFKIDKHASIFTAEAFAILCALKHISRQKEACKWRLVLMDELIRIYGEPHLVPLSVQELLKNHSTYEQLYNFIVSTVKKYNLSH</sequence>
<gene>
    <name evidence="1" type="ORF">MSG28_015378</name>
</gene>
<organism evidence="1 2">
    <name type="scientific">Choristoneura fumiferana</name>
    <name type="common">Spruce budworm moth</name>
    <name type="synonym">Archips fumiferana</name>
    <dbReference type="NCBI Taxonomy" id="7141"/>
    <lineage>
        <taxon>Eukaryota</taxon>
        <taxon>Metazoa</taxon>
        <taxon>Ecdysozoa</taxon>
        <taxon>Arthropoda</taxon>
        <taxon>Hexapoda</taxon>
        <taxon>Insecta</taxon>
        <taxon>Pterygota</taxon>
        <taxon>Neoptera</taxon>
        <taxon>Endopterygota</taxon>
        <taxon>Lepidoptera</taxon>
        <taxon>Glossata</taxon>
        <taxon>Ditrysia</taxon>
        <taxon>Tortricoidea</taxon>
        <taxon>Tortricidae</taxon>
        <taxon>Tortricinae</taxon>
        <taxon>Choristoneura</taxon>
    </lineage>
</organism>
<protein>
    <submittedName>
        <fullName evidence="1">Uncharacterized protein</fullName>
    </submittedName>
</protein>
<proteinExistence type="predicted"/>
<keyword evidence="2" id="KW-1185">Reference proteome</keyword>
<dbReference type="Proteomes" id="UP001064048">
    <property type="component" value="Chromosome 28"/>
</dbReference>
<dbReference type="EMBL" id="CM046128">
    <property type="protein sequence ID" value="KAI8433333.1"/>
    <property type="molecule type" value="Genomic_DNA"/>
</dbReference>
<comment type="caution">
    <text evidence="1">The sequence shown here is derived from an EMBL/GenBank/DDBJ whole genome shotgun (WGS) entry which is preliminary data.</text>
</comment>
<evidence type="ECO:0000313" key="2">
    <source>
        <dbReference type="Proteomes" id="UP001064048"/>
    </source>
</evidence>
<accession>A0ACC0KA60</accession>